<evidence type="ECO:0000313" key="4">
    <source>
        <dbReference type="EMBL" id="DAD20289.1"/>
    </source>
</evidence>
<gene>
    <name evidence="4" type="ORF">HUJ06_021752</name>
</gene>
<feature type="transmembrane region" description="Helical" evidence="3">
    <location>
        <begin position="64"/>
        <end position="87"/>
    </location>
</feature>
<dbReference type="EMBL" id="DUZY01000001">
    <property type="protein sequence ID" value="DAD20289.1"/>
    <property type="molecule type" value="Genomic_DNA"/>
</dbReference>
<dbReference type="PANTHER" id="PTHR13256">
    <property type="entry name" value="N-ACETYLTRANSFERASE 9"/>
    <property type="match status" value="1"/>
</dbReference>
<keyword evidence="1" id="KW-0808">Transferase</keyword>
<keyword evidence="2" id="KW-0012">Acyltransferase</keyword>
<name>A0A822XMJ9_NELNU</name>
<dbReference type="GO" id="GO:0008080">
    <property type="term" value="F:N-acetyltransferase activity"/>
    <property type="evidence" value="ECO:0007669"/>
    <property type="project" value="InterPro"/>
</dbReference>
<sequence length="91" mass="10694">MRASLVGEKVILVPYMSEHVPKYHEWMQDPALLQATGSEPLTLDQEYEMQLSWTQDPNSTLSCFLSLFTFPFLFYLLPFFLFSLFFAEIFL</sequence>
<accession>A0A822XMJ9</accession>
<comment type="caution">
    <text evidence="4">The sequence shown here is derived from an EMBL/GenBank/DDBJ whole genome shotgun (WGS) entry which is preliminary data.</text>
</comment>
<keyword evidence="3" id="KW-1133">Transmembrane helix</keyword>
<proteinExistence type="predicted"/>
<keyword evidence="3" id="KW-0812">Transmembrane</keyword>
<dbReference type="Proteomes" id="UP000607653">
    <property type="component" value="Unassembled WGS sequence"/>
</dbReference>
<evidence type="ECO:0000256" key="1">
    <source>
        <dbReference type="ARBA" id="ARBA00022679"/>
    </source>
</evidence>
<protein>
    <recommendedName>
        <fullName evidence="6">N-acetyltransferase 9-like protein</fullName>
    </recommendedName>
</protein>
<keyword evidence="5" id="KW-1185">Reference proteome</keyword>
<reference evidence="4 5" key="1">
    <citation type="journal article" date="2020" name="Mol. Biol. Evol.">
        <title>Distinct Expression and Methylation Patterns for Genes with Different Fates following a Single Whole-Genome Duplication in Flowering Plants.</title>
        <authorList>
            <person name="Shi T."/>
            <person name="Rahmani R.S."/>
            <person name="Gugger P.F."/>
            <person name="Wang M."/>
            <person name="Li H."/>
            <person name="Zhang Y."/>
            <person name="Li Z."/>
            <person name="Wang Q."/>
            <person name="Van de Peer Y."/>
            <person name="Marchal K."/>
            <person name="Chen J."/>
        </authorList>
    </citation>
    <scope>NUCLEOTIDE SEQUENCE [LARGE SCALE GENOMIC DNA]</scope>
    <source>
        <tissue evidence="4">Leaf</tissue>
    </source>
</reference>
<keyword evidence="3" id="KW-0472">Membrane</keyword>
<dbReference type="PANTHER" id="PTHR13256:SF16">
    <property type="entry name" value="ALPHA_BETA-TUBULIN-N-ACETYLTRANSFERASE 9"/>
    <property type="match status" value="1"/>
</dbReference>
<organism evidence="4 5">
    <name type="scientific">Nelumbo nucifera</name>
    <name type="common">Sacred lotus</name>
    <dbReference type="NCBI Taxonomy" id="4432"/>
    <lineage>
        <taxon>Eukaryota</taxon>
        <taxon>Viridiplantae</taxon>
        <taxon>Streptophyta</taxon>
        <taxon>Embryophyta</taxon>
        <taxon>Tracheophyta</taxon>
        <taxon>Spermatophyta</taxon>
        <taxon>Magnoliopsida</taxon>
        <taxon>Proteales</taxon>
        <taxon>Nelumbonaceae</taxon>
        <taxon>Nelumbo</taxon>
    </lineage>
</organism>
<evidence type="ECO:0000313" key="5">
    <source>
        <dbReference type="Proteomes" id="UP000607653"/>
    </source>
</evidence>
<dbReference type="Gene3D" id="3.40.630.30">
    <property type="match status" value="1"/>
</dbReference>
<evidence type="ECO:0008006" key="6">
    <source>
        <dbReference type="Google" id="ProtNLM"/>
    </source>
</evidence>
<dbReference type="AlphaFoldDB" id="A0A822XMJ9"/>
<evidence type="ECO:0000256" key="3">
    <source>
        <dbReference type="SAM" id="Phobius"/>
    </source>
</evidence>
<dbReference type="InterPro" id="IPR039135">
    <property type="entry name" value="NAT9-like"/>
</dbReference>
<evidence type="ECO:0000256" key="2">
    <source>
        <dbReference type="ARBA" id="ARBA00023315"/>
    </source>
</evidence>